<reference evidence="1" key="1">
    <citation type="journal article" date="2011" name="Proc. Natl. Acad. Sci. U.S.A.">
        <title>The genome of the fire ant Solenopsis invicta.</title>
        <authorList>
            <person name="Wurm Y."/>
            <person name="Wang J."/>
            <person name="Riba-Grognuz O."/>
            <person name="Corona M."/>
            <person name="Nygaard S."/>
            <person name="Hunt B.G."/>
            <person name="Ingram K.K."/>
            <person name="Falquet L."/>
            <person name="Nipitwattanaphon M."/>
            <person name="Gotzek D."/>
            <person name="Dijkstra M.B."/>
            <person name="Oettler J."/>
            <person name="Comtesse F."/>
            <person name="Shih C.J."/>
            <person name="Wu W.J."/>
            <person name="Yang C.C."/>
            <person name="Thomas J."/>
            <person name="Beaudoing E."/>
            <person name="Pradervand S."/>
            <person name="Flegel V."/>
            <person name="Cook E.D."/>
            <person name="Fabbretti R."/>
            <person name="Stockinger H."/>
            <person name="Long L."/>
            <person name="Farmerie W.G."/>
            <person name="Oakey J."/>
            <person name="Boomsma J.J."/>
            <person name="Pamilo P."/>
            <person name="Yi S.V."/>
            <person name="Heinze J."/>
            <person name="Goodisman M.A."/>
            <person name="Farinelli L."/>
            <person name="Harshman K."/>
            <person name="Hulo N."/>
            <person name="Cerutti L."/>
            <person name="Xenarios I."/>
            <person name="Shoemaker D."/>
            <person name="Keller L."/>
        </authorList>
    </citation>
    <scope>NUCLEOTIDE SEQUENCE [LARGE SCALE GENOMIC DNA]</scope>
</reference>
<accession>E9IR46</accession>
<evidence type="ECO:0000313" key="1">
    <source>
        <dbReference type="EMBL" id="EFZ16958.1"/>
    </source>
</evidence>
<organism>
    <name type="scientific">Solenopsis invicta</name>
    <name type="common">Red imported fire ant</name>
    <name type="synonym">Solenopsis wagneri</name>
    <dbReference type="NCBI Taxonomy" id="13686"/>
    <lineage>
        <taxon>Eukaryota</taxon>
        <taxon>Metazoa</taxon>
        <taxon>Ecdysozoa</taxon>
        <taxon>Arthropoda</taxon>
        <taxon>Hexapoda</taxon>
        <taxon>Insecta</taxon>
        <taxon>Pterygota</taxon>
        <taxon>Neoptera</taxon>
        <taxon>Endopterygota</taxon>
        <taxon>Hymenoptera</taxon>
        <taxon>Apocrita</taxon>
        <taxon>Aculeata</taxon>
        <taxon>Formicoidea</taxon>
        <taxon>Formicidae</taxon>
        <taxon>Myrmicinae</taxon>
        <taxon>Solenopsis</taxon>
    </lineage>
</organism>
<feature type="non-terminal residue" evidence="1">
    <location>
        <position position="1"/>
    </location>
</feature>
<feature type="non-terminal residue" evidence="1">
    <location>
        <position position="62"/>
    </location>
</feature>
<dbReference type="HOGENOM" id="CLU_2910838_0_0_1"/>
<protein>
    <submittedName>
        <fullName evidence="1">Uncharacterized protein</fullName>
    </submittedName>
</protein>
<proteinExistence type="predicted"/>
<dbReference type="AlphaFoldDB" id="E9IR46"/>
<name>E9IR46_SOLIN</name>
<sequence>SGTNPWEPDTKDDQFYTLNYCDGILEVVTDVMHLGQIYTPSIFLLQYKTKPNQTKPNQNCNE</sequence>
<dbReference type="EMBL" id="GL765052">
    <property type="protein sequence ID" value="EFZ16958.1"/>
    <property type="molecule type" value="Genomic_DNA"/>
</dbReference>
<gene>
    <name evidence="1" type="ORF">SINV_08645</name>
</gene>